<feature type="transmembrane region" description="Helical" evidence="9">
    <location>
        <begin position="1343"/>
        <end position="1361"/>
    </location>
</feature>
<feature type="transmembrane region" description="Helical" evidence="9">
    <location>
        <begin position="1171"/>
        <end position="1191"/>
    </location>
</feature>
<name>A0A821WDL9_9NEOP</name>
<keyword evidence="7 9" id="KW-1133">Transmembrane helix</keyword>
<keyword evidence="4" id="KW-0677">Repeat</keyword>
<dbReference type="PANTHER" id="PTHR19229">
    <property type="entry name" value="ATP-BINDING CASSETTE TRANSPORTER SUBFAMILY A ABCA"/>
    <property type="match status" value="1"/>
</dbReference>
<feature type="transmembrane region" description="Helical" evidence="9">
    <location>
        <begin position="488"/>
        <end position="511"/>
    </location>
</feature>
<evidence type="ECO:0000256" key="3">
    <source>
        <dbReference type="ARBA" id="ARBA00022692"/>
    </source>
</evidence>
<dbReference type="GO" id="GO:0016887">
    <property type="term" value="F:ATP hydrolysis activity"/>
    <property type="evidence" value="ECO:0007669"/>
    <property type="project" value="InterPro"/>
</dbReference>
<feature type="transmembrane region" description="Helical" evidence="9">
    <location>
        <begin position="384"/>
        <end position="410"/>
    </location>
</feature>
<dbReference type="FunFam" id="3.40.50.300:FF:000327">
    <property type="entry name" value="ATP-binding cassette sub-family A member 3"/>
    <property type="match status" value="1"/>
</dbReference>
<evidence type="ECO:0000256" key="7">
    <source>
        <dbReference type="ARBA" id="ARBA00022989"/>
    </source>
</evidence>
<comment type="caution">
    <text evidence="11">The sequence shown here is derived from an EMBL/GenBank/DDBJ whole genome shotgun (WGS) entry which is preliminary data.</text>
</comment>
<evidence type="ECO:0000256" key="9">
    <source>
        <dbReference type="SAM" id="Phobius"/>
    </source>
</evidence>
<proteinExistence type="predicted"/>
<dbReference type="InterPro" id="IPR017871">
    <property type="entry name" value="ABC_transporter-like_CS"/>
</dbReference>
<keyword evidence="5" id="KW-0547">Nucleotide-binding</keyword>
<dbReference type="Pfam" id="PF23321">
    <property type="entry name" value="R1_ABCA1"/>
    <property type="match status" value="1"/>
</dbReference>
<keyword evidence="12" id="KW-1185">Reference proteome</keyword>
<evidence type="ECO:0000313" key="12">
    <source>
        <dbReference type="Proteomes" id="UP000663880"/>
    </source>
</evidence>
<feature type="transmembrane region" description="Helical" evidence="9">
    <location>
        <begin position="297"/>
        <end position="318"/>
    </location>
</feature>
<dbReference type="SUPFAM" id="SSF52540">
    <property type="entry name" value="P-loop containing nucleoside triphosphate hydrolases"/>
    <property type="match status" value="2"/>
</dbReference>
<reference evidence="11" key="1">
    <citation type="submission" date="2021-02" db="EMBL/GenBank/DDBJ databases">
        <authorList>
            <person name="Steward A R."/>
        </authorList>
    </citation>
    <scope>NUCLEOTIDE SEQUENCE</scope>
</reference>
<dbReference type="Gene3D" id="3.40.50.300">
    <property type="entry name" value="P-loop containing nucleotide triphosphate hydrolases"/>
    <property type="match status" value="2"/>
</dbReference>
<evidence type="ECO:0000256" key="6">
    <source>
        <dbReference type="ARBA" id="ARBA00022840"/>
    </source>
</evidence>
<gene>
    <name evidence="11" type="ORF">PMACD_LOCUS13213</name>
</gene>
<organism evidence="11 12">
    <name type="scientific">Pieris macdunnoughi</name>
    <dbReference type="NCBI Taxonomy" id="345717"/>
    <lineage>
        <taxon>Eukaryota</taxon>
        <taxon>Metazoa</taxon>
        <taxon>Ecdysozoa</taxon>
        <taxon>Arthropoda</taxon>
        <taxon>Hexapoda</taxon>
        <taxon>Insecta</taxon>
        <taxon>Pterygota</taxon>
        <taxon>Neoptera</taxon>
        <taxon>Endopterygota</taxon>
        <taxon>Lepidoptera</taxon>
        <taxon>Glossata</taxon>
        <taxon>Ditrysia</taxon>
        <taxon>Papilionoidea</taxon>
        <taxon>Pieridae</taxon>
        <taxon>Pierinae</taxon>
        <taxon>Pieris</taxon>
    </lineage>
</organism>
<feature type="transmembrane region" description="Helical" evidence="9">
    <location>
        <begin position="1229"/>
        <end position="1249"/>
    </location>
</feature>
<feature type="transmembrane region" description="Helical" evidence="9">
    <location>
        <begin position="1121"/>
        <end position="1141"/>
    </location>
</feature>
<dbReference type="GO" id="GO:0005319">
    <property type="term" value="F:lipid transporter activity"/>
    <property type="evidence" value="ECO:0007669"/>
    <property type="project" value="TreeGrafter"/>
</dbReference>
<keyword evidence="6" id="KW-0067">ATP-binding</keyword>
<evidence type="ECO:0000256" key="5">
    <source>
        <dbReference type="ARBA" id="ARBA00022741"/>
    </source>
</evidence>
<evidence type="ECO:0000256" key="1">
    <source>
        <dbReference type="ARBA" id="ARBA00004141"/>
    </source>
</evidence>
<dbReference type="Pfam" id="PF12698">
    <property type="entry name" value="ABC2_membrane_3"/>
    <property type="match status" value="2"/>
</dbReference>
<evidence type="ECO:0000256" key="4">
    <source>
        <dbReference type="ARBA" id="ARBA00022737"/>
    </source>
</evidence>
<evidence type="ECO:0000256" key="8">
    <source>
        <dbReference type="ARBA" id="ARBA00023136"/>
    </source>
</evidence>
<feature type="transmembrane region" description="Helical" evidence="9">
    <location>
        <begin position="338"/>
        <end position="363"/>
    </location>
</feature>
<dbReference type="InterPro" id="IPR013525">
    <property type="entry name" value="ABC2_TM"/>
</dbReference>
<dbReference type="InterPro" id="IPR003593">
    <property type="entry name" value="AAA+_ATPase"/>
</dbReference>
<comment type="subcellular location">
    <subcellularLocation>
        <location evidence="1">Membrane</location>
        <topology evidence="1">Multi-pass membrane protein</topology>
    </subcellularLocation>
</comment>
<feature type="transmembrane region" description="Helical" evidence="9">
    <location>
        <begin position="416"/>
        <end position="436"/>
    </location>
</feature>
<dbReference type="SMART" id="SM00382">
    <property type="entry name" value="AAA"/>
    <property type="match status" value="2"/>
</dbReference>
<dbReference type="FunFam" id="3.40.50.300:FF:000298">
    <property type="entry name" value="ATP-binding cassette sub-family A member 12"/>
    <property type="match status" value="1"/>
</dbReference>
<dbReference type="OrthoDB" id="6512918at2759"/>
<dbReference type="Pfam" id="PF00005">
    <property type="entry name" value="ABC_tran"/>
    <property type="match status" value="2"/>
</dbReference>
<dbReference type="GO" id="GO:0005524">
    <property type="term" value="F:ATP binding"/>
    <property type="evidence" value="ECO:0007669"/>
    <property type="project" value="UniProtKB-KW"/>
</dbReference>
<dbReference type="PANTHER" id="PTHR19229:SF250">
    <property type="entry name" value="ABC TRANSPORTER DOMAIN-CONTAINING PROTEIN-RELATED"/>
    <property type="match status" value="1"/>
</dbReference>
<accession>A0A821WDL9</accession>
<keyword evidence="2" id="KW-0813">Transport</keyword>
<dbReference type="GO" id="GO:0016020">
    <property type="term" value="C:membrane"/>
    <property type="evidence" value="ECO:0007669"/>
    <property type="project" value="UniProtKB-SubCell"/>
</dbReference>
<dbReference type="PROSITE" id="PS50893">
    <property type="entry name" value="ABC_TRANSPORTER_2"/>
    <property type="match status" value="2"/>
</dbReference>
<dbReference type="CDD" id="cd03263">
    <property type="entry name" value="ABC_subfamily_A"/>
    <property type="match status" value="2"/>
</dbReference>
<protein>
    <recommendedName>
        <fullName evidence="10">ABC transporter domain-containing protein</fullName>
    </recommendedName>
</protein>
<keyword evidence="3 9" id="KW-0812">Transmembrane</keyword>
<feature type="transmembrane region" description="Helical" evidence="9">
    <location>
        <begin position="1203"/>
        <end position="1223"/>
    </location>
</feature>
<feature type="domain" description="ABC transporter" evidence="10">
    <location>
        <begin position="1405"/>
        <end position="1635"/>
    </location>
</feature>
<dbReference type="EMBL" id="CAJOBZ010000061">
    <property type="protein sequence ID" value="CAF4923198.1"/>
    <property type="molecule type" value="Genomic_DNA"/>
</dbReference>
<dbReference type="Proteomes" id="UP000663880">
    <property type="component" value="Unassembled WGS sequence"/>
</dbReference>
<dbReference type="InterPro" id="IPR027417">
    <property type="entry name" value="P-loop_NTPase"/>
</dbReference>
<dbReference type="GO" id="GO:0140359">
    <property type="term" value="F:ABC-type transporter activity"/>
    <property type="evidence" value="ECO:0007669"/>
    <property type="project" value="InterPro"/>
</dbReference>
<dbReference type="InterPro" id="IPR026082">
    <property type="entry name" value="ABCA"/>
</dbReference>
<feature type="domain" description="ABC transporter" evidence="10">
    <location>
        <begin position="566"/>
        <end position="795"/>
    </location>
</feature>
<feature type="transmembrane region" description="Helical" evidence="9">
    <location>
        <begin position="443"/>
        <end position="464"/>
    </location>
</feature>
<keyword evidence="8 9" id="KW-0472">Membrane</keyword>
<evidence type="ECO:0000313" key="11">
    <source>
        <dbReference type="EMBL" id="CAF4923198.1"/>
    </source>
</evidence>
<evidence type="ECO:0000256" key="2">
    <source>
        <dbReference type="ARBA" id="ARBA00022448"/>
    </source>
</evidence>
<dbReference type="InterPro" id="IPR056264">
    <property type="entry name" value="R2_ABCA1-4-like"/>
</dbReference>
<evidence type="ECO:0000259" key="10">
    <source>
        <dbReference type="PROSITE" id="PS50893"/>
    </source>
</evidence>
<dbReference type="PROSITE" id="PS00211">
    <property type="entry name" value="ABC_TRANSPORTER_1"/>
    <property type="match status" value="1"/>
</dbReference>
<sequence>MRVKRDRSTATAFTKFRLLIWKNFLQQWRHPWQTILELVLPVGTMALVLIVRMEIEPVKRDVIHYPPIAAHTLNFSLPVLSGMNLSEMSIAYSPENPILEDVVRTACVNLFVDNIRDILELIISQIPDFPEIPPDINLNNTLIIEIAKFLVKVRPYSNSHDLRSIYVDEIFTRKILAAVEFDDELAGIADLPSDVKYVLRFPERPRLNSFFVTGSRTWHSDNVFPFFQMPGPRFPFSWEGGNSPGYVNELFIALQHSLSMELVSRLTNRNLRDFKVNIQRYPHPAYLEDLAVDALKLLFPMFVMISFSYTAVNIVRAITLEKESQLKEIMKIMGLPTWLHWIAWFFKQFVYMFIISSLLVVLLKVNWFTTKEGFSEYAVFTNTPWTVLLFFITLYLTCTIFFCFMLSGFFSKASTAALFTGVLWFLTYLPSFLLSMETEVPPFLQALTCVALNSAMSYGFQLLISKESVDGMTWDSFFTSHSLDSNRFLFGHVVIMLLFNSILYMLVALYLEQVLPGTWGTPRPWYFLLQKSFWFPSKVDSLDLEVEDNEMHIVKENDPTEHEVGVKICNLTKVYGNNIAVNNVNLNIYDDQITVLLGHNGAGKSTTISMLTGNVPITRGSVKLAGYNIASQLQLARAHLGLCPQHNVLFNELTVKEHLEFFARLKGFSGKELDNEINTLIEKLEMQEKRNYLSQGLSGGQKRRLSVGIALCGGARVVLLDEPTSGMDPASRRALWNLLEKEKKGRSMILTTHFMDEADYLGDRVAIMSTGALQCIGSPYFLKTHYGIGYTLVVVKEEGFQLDVCTNIICKYLPDTVPKDDDAVEVTYRLPSSNRDVFEEMLNDLENNRSSIRFKNYGLIATTLEDVFMSVGSDTEISSLSDDATTVGENSDDLKDSGFDVSSLERLDKALVNETGHRLLWLHVKATWLKLWLVWTRSWGVLFLQILVPVLQINISLAITNYILINRSTVISRLLSLTEGYISTETLLSFNGTQSLSLGGLAKAGYELIFKNSDRDSMILHDLENGSVDESYLELTEDPVTMGVLRNKILIGATFSEESATAWFSNFGYHDVATSLATLHNALLKGLNPEANLTVYNHPLDANYRDNTDLQTMVSLLSMQVATAVGNSLAIASAVYVMFYIKERVIRAKLLQKAAGVRPIVMWSSAAIFDWVWFLLLNLTIVVSCAAFNVIGLSTPAELGRMYLCLMVYGAAMLPLHYLFSLVFNGPAVGFVIMFFINVLFGLMGAQIVETLSSPMLSTGAVAEYMDYVLQFFPLYSLVTAVRTLNHVGLTKFSCMEMCDYLLSTFPNLGECTMQNICENLSENCCVRENPYFEWEKPGISRYLLSMMISCAVLWSLMFLLEYRLIQRLFIWSRRPTPLDEATLDPDVADEVRHAKQVPLSAHTLVAHSLSKYYGKNLAVDQISFTVGEAECFGLLGVNGAGKTTTFKMLMGDESISSGDAYVCGHSVRSDLNKVYENIGYCPQFDAVFGELTGRETLRLFSLFRGIRDEYSTARAHMLAAALGFTKHLDKRVDQYSGGNKRKLSTAISLMGGARLVFVDEPTTGVDPAAKRQVWRALRNARRANTSFVLTSHSMEECEALCSRLTVMVRGRFQCLGSPQHLKNKFSQGFTLTIKVKSGDNEGPSNIDLIKSYVMANFIRPRLMEEYQGLITYYLPDRTVSWAKMFGIMERAKKSLPLEDYSILQTSLEQIFLQFTKYQQSEETTHF</sequence>
<dbReference type="InterPro" id="IPR003439">
    <property type="entry name" value="ABC_transporter-like_ATP-bd"/>
</dbReference>